<dbReference type="Proteomes" id="UP000019737">
    <property type="component" value="Segment"/>
</dbReference>
<dbReference type="GeneID" id="19527225"/>
<name>X2KSN0_9CAUD</name>
<evidence type="ECO:0000313" key="1">
    <source>
        <dbReference type="EMBL" id="AHN84056.1"/>
    </source>
</evidence>
<organism evidence="1 2">
    <name type="scientific">Mycobacterium phage Hawkeye</name>
    <dbReference type="NCBI Taxonomy" id="1458711"/>
    <lineage>
        <taxon>Viruses</taxon>
        <taxon>Duplodnaviria</taxon>
        <taxon>Heunggongvirae</taxon>
        <taxon>Uroviricota</taxon>
        <taxon>Caudoviricetes</taxon>
        <taxon>Dclasvirinae</taxon>
        <taxon>Hawkeyevirus</taxon>
        <taxon>Hawkeyevirus hawkeye</taxon>
    </lineage>
</organism>
<reference evidence="1 2" key="1">
    <citation type="submission" date="2014-01" db="EMBL/GenBank/DDBJ databases">
        <authorList>
            <person name="Schneider V.M."/>
            <person name="Bowman C.A."/>
            <person name="Russell D.A."/>
            <person name="Pope W.H."/>
            <person name="Jacobs-Sera D."/>
            <person name="Hendrix R.W."/>
            <person name="Hatfull G.F."/>
        </authorList>
    </citation>
    <scope>NUCLEOTIDE SEQUENCE [LARGE SCALE GENOMIC DNA]</scope>
</reference>
<gene>
    <name evidence="1" type="primary">45</name>
    <name evidence="1" type="ORF">PBI_HAWKEYE_45</name>
</gene>
<proteinExistence type="predicted"/>
<protein>
    <submittedName>
        <fullName evidence="1">Uncharacterized protein</fullName>
    </submittedName>
</protein>
<keyword evidence="2" id="KW-1185">Reference proteome</keyword>
<accession>X2KSN0</accession>
<dbReference type="Pfam" id="PF19474">
    <property type="entry name" value="DUF6011"/>
    <property type="match status" value="1"/>
</dbReference>
<dbReference type="KEGG" id="vg:19527225"/>
<evidence type="ECO:0000313" key="2">
    <source>
        <dbReference type="Proteomes" id="UP000019737"/>
    </source>
</evidence>
<dbReference type="RefSeq" id="YP_009035940.1">
    <property type="nucleotide sequence ID" value="NC_024209.1"/>
</dbReference>
<dbReference type="InterPro" id="IPR046053">
    <property type="entry name" value="DUF6011"/>
</dbReference>
<dbReference type="EMBL" id="KJ194582">
    <property type="protein sequence ID" value="AHN84056.1"/>
    <property type="molecule type" value="Genomic_DNA"/>
</dbReference>
<sequence length="284" mass="30857">MTTIHPASAKQVKYVADLLATKDWANDYRTKGVSRAATLRLMITWAMESDKSSNNGPLVPVDVRNIMTSDHLGERVNQGLAYVLENCGAAEGYEYCYQPFTSQGASALIDWLKPMAEKAADKVRVVTGAGSMQRDGEYATQVEKVDEPVELEAGMYKVDDTFYKVQKAVHGSGKMYAKKASIIGVDGNGVPVSIGAADPHHFEVSFAYAPGAIKDIRPDHKLSYEDAKEFGVLYGTCVCCGRTLTDELSIALGIGPICGGRQFGGEFKQLVKDTRKLLKEGSKN</sequence>
<dbReference type="OrthoDB" id="7502at10239"/>